<feature type="transmembrane region" description="Helical" evidence="1">
    <location>
        <begin position="54"/>
        <end position="71"/>
    </location>
</feature>
<keyword evidence="1" id="KW-0812">Transmembrane</keyword>
<organism evidence="2 3">
    <name type="scientific">Meiothermus granaticius NBRC 107808</name>
    <dbReference type="NCBI Taxonomy" id="1227551"/>
    <lineage>
        <taxon>Bacteria</taxon>
        <taxon>Thermotogati</taxon>
        <taxon>Deinococcota</taxon>
        <taxon>Deinococci</taxon>
        <taxon>Thermales</taxon>
        <taxon>Thermaceae</taxon>
        <taxon>Meiothermus</taxon>
    </lineage>
</organism>
<keyword evidence="3" id="KW-1185">Reference proteome</keyword>
<comment type="caution">
    <text evidence="2">The sequence shown here is derived from an EMBL/GenBank/DDBJ whole genome shotgun (WGS) entry which is preliminary data.</text>
</comment>
<keyword evidence="1" id="KW-1133">Transmembrane helix</keyword>
<dbReference type="Proteomes" id="UP000266178">
    <property type="component" value="Unassembled WGS sequence"/>
</dbReference>
<reference evidence="2 3" key="1">
    <citation type="submission" date="2018-08" db="EMBL/GenBank/DDBJ databases">
        <title>Meiothermus granaticius genome AF-68 sequencing project.</title>
        <authorList>
            <person name="Da Costa M.S."/>
            <person name="Albuquerque L."/>
            <person name="Raposo P."/>
            <person name="Froufe H.J.C."/>
            <person name="Barroso C.S."/>
            <person name="Egas C."/>
        </authorList>
    </citation>
    <scope>NUCLEOTIDE SEQUENCE [LARGE SCALE GENOMIC DNA]</scope>
    <source>
        <strain evidence="2 3">AF-68</strain>
    </source>
</reference>
<dbReference type="AlphaFoldDB" id="A0A399F4M3"/>
<proteinExistence type="predicted"/>
<keyword evidence="1" id="KW-0472">Membrane</keyword>
<feature type="transmembrane region" description="Helical" evidence="1">
    <location>
        <begin position="83"/>
        <end position="106"/>
    </location>
</feature>
<accession>A0A399F4M3</accession>
<evidence type="ECO:0000256" key="1">
    <source>
        <dbReference type="SAM" id="Phobius"/>
    </source>
</evidence>
<dbReference type="RefSeq" id="WP_119358410.1">
    <property type="nucleotide sequence ID" value="NZ_BJXM01000006.1"/>
</dbReference>
<sequence>MRDLQALAEEGSPPLRRRRGLGLVYLLAAVFPLFNALLLLGLFPSLAGVSSQPVWVLLLGFGLAWLLVEGLKGRLLRNKTPLGLIRAAFLDGLLLFVGLLLGVLAYKLGLSGAWLFVLLGLGSHWLGFARLVARLP</sequence>
<evidence type="ECO:0000313" key="2">
    <source>
        <dbReference type="EMBL" id="RIH91138.1"/>
    </source>
</evidence>
<dbReference type="EMBL" id="QWLB01000056">
    <property type="protein sequence ID" value="RIH91138.1"/>
    <property type="molecule type" value="Genomic_DNA"/>
</dbReference>
<evidence type="ECO:0000313" key="3">
    <source>
        <dbReference type="Proteomes" id="UP000266178"/>
    </source>
</evidence>
<gene>
    <name evidence="2" type="ORF">Mgrana_02978</name>
</gene>
<name>A0A399F4M3_9DEIN</name>
<feature type="transmembrane region" description="Helical" evidence="1">
    <location>
        <begin position="112"/>
        <end position="133"/>
    </location>
</feature>
<protein>
    <submittedName>
        <fullName evidence="2">Uncharacterized protein</fullName>
    </submittedName>
</protein>
<feature type="transmembrane region" description="Helical" evidence="1">
    <location>
        <begin position="21"/>
        <end position="42"/>
    </location>
</feature>